<dbReference type="InParanoid" id="A0A0P0XUE0"/>
<accession>A0A0P0XUE0</accession>
<dbReference type="Gramene" id="Os10t0398600-01">
    <property type="protein sequence ID" value="Os10t0398600-01"/>
    <property type="gene ID" value="Os10g0398600"/>
</dbReference>
<dbReference type="Proteomes" id="UP000059680">
    <property type="component" value="Chromosome 10"/>
</dbReference>
<dbReference type="AlphaFoldDB" id="A0A0P0XUE0"/>
<dbReference type="PaxDb" id="39947-A0A0P0XUE0"/>
<feature type="region of interest" description="Disordered" evidence="1">
    <location>
        <begin position="1"/>
        <end position="38"/>
    </location>
</feature>
<sequence length="38" mass="3958">RLSAEGRRLRHGKFAPSPESRRTLSGPSSLGAIGPAIA</sequence>
<feature type="non-terminal residue" evidence="2">
    <location>
        <position position="1"/>
    </location>
</feature>
<evidence type="ECO:0000313" key="2">
    <source>
        <dbReference type="EMBL" id="BAT10726.1"/>
    </source>
</evidence>
<dbReference type="EMBL" id="AP014966">
    <property type="protein sequence ID" value="BAT10726.1"/>
    <property type="molecule type" value="Genomic_DNA"/>
</dbReference>
<reference evidence="2 3" key="3">
    <citation type="journal article" date="2013" name="Rice">
        <title>Improvement of the Oryza sativa Nipponbare reference genome using next generation sequence and optical map data.</title>
        <authorList>
            <person name="Kawahara Y."/>
            <person name="de la Bastide M."/>
            <person name="Hamilton J.P."/>
            <person name="Kanamori H."/>
            <person name="McCombie W.R."/>
            <person name="Ouyang S."/>
            <person name="Schwartz D.C."/>
            <person name="Tanaka T."/>
            <person name="Wu J."/>
            <person name="Zhou S."/>
            <person name="Childs K.L."/>
            <person name="Davidson R.M."/>
            <person name="Lin H."/>
            <person name="Quesada-Ocampo L."/>
            <person name="Vaillancourt B."/>
            <person name="Sakai H."/>
            <person name="Lee S.S."/>
            <person name="Kim J."/>
            <person name="Numa H."/>
            <person name="Itoh T."/>
            <person name="Buell C.R."/>
            <person name="Matsumoto T."/>
        </authorList>
    </citation>
    <scope>NUCLEOTIDE SEQUENCE [LARGE SCALE GENOMIC DNA]</scope>
    <source>
        <strain evidence="3">cv. Nipponbare</strain>
    </source>
</reference>
<evidence type="ECO:0000256" key="1">
    <source>
        <dbReference type="SAM" id="MobiDB-lite"/>
    </source>
</evidence>
<name>A0A0P0XUE0_ORYSJ</name>
<gene>
    <name evidence="2" type="ordered locus">Os10g0398600</name>
    <name evidence="2" type="ORF">OSNPB_100398600</name>
</gene>
<protein>
    <submittedName>
        <fullName evidence="2">Os10g0398600 protein</fullName>
    </submittedName>
</protein>
<reference evidence="2 3" key="2">
    <citation type="journal article" date="2013" name="Plant Cell Physiol.">
        <title>Rice Annotation Project Database (RAP-DB): an integrative and interactive database for rice genomics.</title>
        <authorList>
            <person name="Sakai H."/>
            <person name="Lee S.S."/>
            <person name="Tanaka T."/>
            <person name="Numa H."/>
            <person name="Kim J."/>
            <person name="Kawahara Y."/>
            <person name="Wakimoto H."/>
            <person name="Yang C.C."/>
            <person name="Iwamoto M."/>
            <person name="Abe T."/>
            <person name="Yamada Y."/>
            <person name="Muto A."/>
            <person name="Inokuchi H."/>
            <person name="Ikemura T."/>
            <person name="Matsumoto T."/>
            <person name="Sasaki T."/>
            <person name="Itoh T."/>
        </authorList>
    </citation>
    <scope>NUCLEOTIDE SEQUENCE [LARGE SCALE GENOMIC DNA]</scope>
    <source>
        <strain evidence="3">cv. Nipponbare</strain>
    </source>
</reference>
<keyword evidence="3" id="KW-1185">Reference proteome</keyword>
<reference evidence="3" key="1">
    <citation type="journal article" date="2005" name="Nature">
        <title>The map-based sequence of the rice genome.</title>
        <authorList>
            <consortium name="International rice genome sequencing project (IRGSP)"/>
            <person name="Matsumoto T."/>
            <person name="Wu J."/>
            <person name="Kanamori H."/>
            <person name="Katayose Y."/>
            <person name="Fujisawa M."/>
            <person name="Namiki N."/>
            <person name="Mizuno H."/>
            <person name="Yamamoto K."/>
            <person name="Antonio B.A."/>
            <person name="Baba T."/>
            <person name="Sakata K."/>
            <person name="Nagamura Y."/>
            <person name="Aoki H."/>
            <person name="Arikawa K."/>
            <person name="Arita K."/>
            <person name="Bito T."/>
            <person name="Chiden Y."/>
            <person name="Fujitsuka N."/>
            <person name="Fukunaka R."/>
            <person name="Hamada M."/>
            <person name="Harada C."/>
            <person name="Hayashi A."/>
            <person name="Hijishita S."/>
            <person name="Honda M."/>
            <person name="Hosokawa S."/>
            <person name="Ichikawa Y."/>
            <person name="Idonuma A."/>
            <person name="Iijima M."/>
            <person name="Ikeda M."/>
            <person name="Ikeno M."/>
            <person name="Ito K."/>
            <person name="Ito S."/>
            <person name="Ito T."/>
            <person name="Ito Y."/>
            <person name="Ito Y."/>
            <person name="Iwabuchi A."/>
            <person name="Kamiya K."/>
            <person name="Karasawa W."/>
            <person name="Kurita K."/>
            <person name="Katagiri S."/>
            <person name="Kikuta A."/>
            <person name="Kobayashi H."/>
            <person name="Kobayashi N."/>
            <person name="Machita K."/>
            <person name="Maehara T."/>
            <person name="Masukawa M."/>
            <person name="Mizubayashi T."/>
            <person name="Mukai Y."/>
            <person name="Nagasaki H."/>
            <person name="Nagata Y."/>
            <person name="Naito S."/>
            <person name="Nakashima M."/>
            <person name="Nakama Y."/>
            <person name="Nakamichi Y."/>
            <person name="Nakamura M."/>
            <person name="Meguro A."/>
            <person name="Negishi M."/>
            <person name="Ohta I."/>
            <person name="Ohta T."/>
            <person name="Okamoto M."/>
            <person name="Ono N."/>
            <person name="Saji S."/>
            <person name="Sakaguchi M."/>
            <person name="Sakai K."/>
            <person name="Shibata M."/>
            <person name="Shimokawa T."/>
            <person name="Song J."/>
            <person name="Takazaki Y."/>
            <person name="Terasawa K."/>
            <person name="Tsugane M."/>
            <person name="Tsuji K."/>
            <person name="Ueda S."/>
            <person name="Waki K."/>
            <person name="Yamagata H."/>
            <person name="Yamamoto M."/>
            <person name="Yamamoto S."/>
            <person name="Yamane H."/>
            <person name="Yoshiki S."/>
            <person name="Yoshihara R."/>
            <person name="Yukawa K."/>
            <person name="Zhong H."/>
            <person name="Yano M."/>
            <person name="Yuan Q."/>
            <person name="Ouyang S."/>
            <person name="Liu J."/>
            <person name="Jones K.M."/>
            <person name="Gansberger K."/>
            <person name="Moffat K."/>
            <person name="Hill J."/>
            <person name="Bera J."/>
            <person name="Fadrosh D."/>
            <person name="Jin S."/>
            <person name="Johri S."/>
            <person name="Kim M."/>
            <person name="Overton L."/>
            <person name="Reardon M."/>
            <person name="Tsitrin T."/>
            <person name="Vuong H."/>
            <person name="Weaver B."/>
            <person name="Ciecko A."/>
            <person name="Tallon L."/>
            <person name="Jackson J."/>
            <person name="Pai G."/>
            <person name="Aken S.V."/>
            <person name="Utterback T."/>
            <person name="Reidmuller S."/>
            <person name="Feldblyum T."/>
            <person name="Hsiao J."/>
            <person name="Zismann V."/>
            <person name="Iobst S."/>
            <person name="de Vazeille A.R."/>
            <person name="Buell C.R."/>
            <person name="Ying K."/>
            <person name="Li Y."/>
            <person name="Lu T."/>
            <person name="Huang Y."/>
            <person name="Zhao Q."/>
            <person name="Feng Q."/>
            <person name="Zhang L."/>
            <person name="Zhu J."/>
            <person name="Weng Q."/>
            <person name="Mu J."/>
            <person name="Lu Y."/>
            <person name="Fan D."/>
            <person name="Liu Y."/>
            <person name="Guan J."/>
            <person name="Zhang Y."/>
            <person name="Yu S."/>
            <person name="Liu X."/>
            <person name="Zhang Y."/>
            <person name="Hong G."/>
            <person name="Han B."/>
            <person name="Choisne N."/>
            <person name="Demange N."/>
            <person name="Orjeda G."/>
            <person name="Samain S."/>
            <person name="Cattolico L."/>
            <person name="Pelletier E."/>
            <person name="Couloux A."/>
            <person name="Segurens B."/>
            <person name="Wincker P."/>
            <person name="D'Hont A."/>
            <person name="Scarpelli C."/>
            <person name="Weissenbach J."/>
            <person name="Salanoubat M."/>
            <person name="Quetier F."/>
            <person name="Yu Y."/>
            <person name="Kim H.R."/>
            <person name="Rambo T."/>
            <person name="Currie J."/>
            <person name="Collura K."/>
            <person name="Luo M."/>
            <person name="Yang T."/>
            <person name="Ammiraju J.S.S."/>
            <person name="Engler F."/>
            <person name="Soderlund C."/>
            <person name="Wing R.A."/>
            <person name="Palmer L.E."/>
            <person name="de la Bastide M."/>
            <person name="Spiegel L."/>
            <person name="Nascimento L."/>
            <person name="Zutavern T."/>
            <person name="O'Shaughnessy A."/>
            <person name="Dike S."/>
            <person name="Dedhia N."/>
            <person name="Preston R."/>
            <person name="Balija V."/>
            <person name="McCombie W.R."/>
            <person name="Chow T."/>
            <person name="Chen H."/>
            <person name="Chung M."/>
            <person name="Chen C."/>
            <person name="Shaw J."/>
            <person name="Wu H."/>
            <person name="Hsiao K."/>
            <person name="Chao Y."/>
            <person name="Chu M."/>
            <person name="Cheng C."/>
            <person name="Hour A."/>
            <person name="Lee P."/>
            <person name="Lin S."/>
            <person name="Lin Y."/>
            <person name="Liou J."/>
            <person name="Liu S."/>
            <person name="Hsing Y."/>
            <person name="Raghuvanshi S."/>
            <person name="Mohanty A."/>
            <person name="Bharti A.K."/>
            <person name="Gaur A."/>
            <person name="Gupta V."/>
            <person name="Kumar D."/>
            <person name="Ravi V."/>
            <person name="Vij S."/>
            <person name="Kapur A."/>
            <person name="Khurana P."/>
            <person name="Khurana P."/>
            <person name="Khurana J.P."/>
            <person name="Tyagi A.K."/>
            <person name="Gaikwad K."/>
            <person name="Singh A."/>
            <person name="Dalal V."/>
            <person name="Srivastava S."/>
            <person name="Dixit A."/>
            <person name="Pal A.K."/>
            <person name="Ghazi I.A."/>
            <person name="Yadav M."/>
            <person name="Pandit A."/>
            <person name="Bhargava A."/>
            <person name="Sureshbabu K."/>
            <person name="Batra K."/>
            <person name="Sharma T.R."/>
            <person name="Mohapatra T."/>
            <person name="Singh N.K."/>
            <person name="Messing J."/>
            <person name="Nelson A.B."/>
            <person name="Fuks G."/>
            <person name="Kavchok S."/>
            <person name="Keizer G."/>
            <person name="Linton E."/>
            <person name="Llaca V."/>
            <person name="Song R."/>
            <person name="Tanyolac B."/>
            <person name="Young S."/>
            <person name="Ho-Il K."/>
            <person name="Hahn J.H."/>
            <person name="Sangsakoo G."/>
            <person name="Vanavichit A."/>
            <person name="de Mattos Luiz.A.T."/>
            <person name="Zimmer P.D."/>
            <person name="Malone G."/>
            <person name="Dellagostin O."/>
            <person name="de Oliveira A.C."/>
            <person name="Bevan M."/>
            <person name="Bancroft I."/>
            <person name="Minx P."/>
            <person name="Cordum H."/>
            <person name="Wilson R."/>
            <person name="Cheng Z."/>
            <person name="Jin W."/>
            <person name="Jiang J."/>
            <person name="Leong S.A."/>
            <person name="Iwama H."/>
            <person name="Gojobori T."/>
            <person name="Itoh T."/>
            <person name="Niimura Y."/>
            <person name="Fujii Y."/>
            <person name="Habara T."/>
            <person name="Sakai H."/>
            <person name="Sato Y."/>
            <person name="Wilson G."/>
            <person name="Kumar K."/>
            <person name="McCouch S."/>
            <person name="Juretic N."/>
            <person name="Hoen D."/>
            <person name="Wright S."/>
            <person name="Bruskiewich R."/>
            <person name="Bureau T."/>
            <person name="Miyao A."/>
            <person name="Hirochika H."/>
            <person name="Nishikawa T."/>
            <person name="Kadowaki K."/>
            <person name="Sugiura M."/>
            <person name="Burr B."/>
            <person name="Sasaki T."/>
        </authorList>
    </citation>
    <scope>NUCLEOTIDE SEQUENCE [LARGE SCALE GENOMIC DNA]</scope>
    <source>
        <strain evidence="3">cv. Nipponbare</strain>
    </source>
</reference>
<evidence type="ECO:0000313" key="3">
    <source>
        <dbReference type="Proteomes" id="UP000059680"/>
    </source>
</evidence>
<organism evidence="2 3">
    <name type="scientific">Oryza sativa subsp. japonica</name>
    <name type="common">Rice</name>
    <dbReference type="NCBI Taxonomy" id="39947"/>
    <lineage>
        <taxon>Eukaryota</taxon>
        <taxon>Viridiplantae</taxon>
        <taxon>Streptophyta</taxon>
        <taxon>Embryophyta</taxon>
        <taxon>Tracheophyta</taxon>
        <taxon>Spermatophyta</taxon>
        <taxon>Magnoliopsida</taxon>
        <taxon>Liliopsida</taxon>
        <taxon>Poales</taxon>
        <taxon>Poaceae</taxon>
        <taxon>BOP clade</taxon>
        <taxon>Oryzoideae</taxon>
        <taxon>Oryzeae</taxon>
        <taxon>Oryzinae</taxon>
        <taxon>Oryza</taxon>
        <taxon>Oryza sativa</taxon>
    </lineage>
</organism>
<proteinExistence type="predicted"/>